<gene>
    <name evidence="1" type="ORF">Bpfe_008309</name>
</gene>
<protein>
    <submittedName>
        <fullName evidence="1">Uncharacterized protein</fullName>
    </submittedName>
</protein>
<dbReference type="EMBL" id="JASAOG010000026">
    <property type="protein sequence ID" value="KAK0062208.1"/>
    <property type="molecule type" value="Genomic_DNA"/>
</dbReference>
<proteinExistence type="predicted"/>
<evidence type="ECO:0000313" key="2">
    <source>
        <dbReference type="Proteomes" id="UP001233172"/>
    </source>
</evidence>
<accession>A0AAD8FFS0</accession>
<name>A0AAD8FFS0_BIOPF</name>
<reference evidence="1" key="1">
    <citation type="journal article" date="2023" name="PLoS Negl. Trop. Dis.">
        <title>A genome sequence for Biomphalaria pfeifferi, the major vector snail for the human-infecting parasite Schistosoma mansoni.</title>
        <authorList>
            <person name="Bu L."/>
            <person name="Lu L."/>
            <person name="Laidemitt M.R."/>
            <person name="Zhang S.M."/>
            <person name="Mutuku M."/>
            <person name="Mkoji G."/>
            <person name="Steinauer M."/>
            <person name="Loker E.S."/>
        </authorList>
    </citation>
    <scope>NUCLEOTIDE SEQUENCE</scope>
    <source>
        <strain evidence="1">KasaAsao</strain>
    </source>
</reference>
<reference evidence="1" key="2">
    <citation type="submission" date="2023-04" db="EMBL/GenBank/DDBJ databases">
        <authorList>
            <person name="Bu L."/>
            <person name="Lu L."/>
            <person name="Laidemitt M.R."/>
            <person name="Zhang S.M."/>
            <person name="Mutuku M."/>
            <person name="Mkoji G."/>
            <person name="Steinauer M."/>
            <person name="Loker E.S."/>
        </authorList>
    </citation>
    <scope>NUCLEOTIDE SEQUENCE</scope>
    <source>
        <strain evidence="1">KasaAsao</strain>
        <tissue evidence="1">Whole Snail</tissue>
    </source>
</reference>
<evidence type="ECO:0000313" key="1">
    <source>
        <dbReference type="EMBL" id="KAK0062208.1"/>
    </source>
</evidence>
<keyword evidence="2" id="KW-1185">Reference proteome</keyword>
<sequence length="99" mass="11010">MRSDDCQRLQFFLRIGILCGTTQPHPSPSGIPVHSPPTKPIGNAHAFYFYPSMTNRHVYSWHSPGRSVLCVPAVFANTAKQREIILLDNAGKGDKSCDR</sequence>
<comment type="caution">
    <text evidence="1">The sequence shown here is derived from an EMBL/GenBank/DDBJ whole genome shotgun (WGS) entry which is preliminary data.</text>
</comment>
<dbReference type="Proteomes" id="UP001233172">
    <property type="component" value="Unassembled WGS sequence"/>
</dbReference>
<dbReference type="AlphaFoldDB" id="A0AAD8FFS0"/>
<organism evidence="1 2">
    <name type="scientific">Biomphalaria pfeifferi</name>
    <name type="common">Bloodfluke planorb</name>
    <name type="synonym">Freshwater snail</name>
    <dbReference type="NCBI Taxonomy" id="112525"/>
    <lineage>
        <taxon>Eukaryota</taxon>
        <taxon>Metazoa</taxon>
        <taxon>Spiralia</taxon>
        <taxon>Lophotrochozoa</taxon>
        <taxon>Mollusca</taxon>
        <taxon>Gastropoda</taxon>
        <taxon>Heterobranchia</taxon>
        <taxon>Euthyneura</taxon>
        <taxon>Panpulmonata</taxon>
        <taxon>Hygrophila</taxon>
        <taxon>Lymnaeoidea</taxon>
        <taxon>Planorbidae</taxon>
        <taxon>Biomphalaria</taxon>
    </lineage>
</organism>